<evidence type="ECO:0000256" key="2">
    <source>
        <dbReference type="SAM" id="SignalP"/>
    </source>
</evidence>
<dbReference type="EMBL" id="AILX01000007">
    <property type="protein sequence ID" value="EJF85662.1"/>
    <property type="molecule type" value="Genomic_DNA"/>
</dbReference>
<evidence type="ECO:0000313" key="4">
    <source>
        <dbReference type="EMBL" id="EJF85662.1"/>
    </source>
</evidence>
<evidence type="ECO:0000259" key="3">
    <source>
        <dbReference type="PROSITE" id="PS51208"/>
    </source>
</evidence>
<dbReference type="GO" id="GO:0019867">
    <property type="term" value="C:outer membrane"/>
    <property type="evidence" value="ECO:0007669"/>
    <property type="project" value="InterPro"/>
</dbReference>
<feature type="compositionally biased region" description="Polar residues" evidence="1">
    <location>
        <begin position="941"/>
        <end position="955"/>
    </location>
</feature>
<dbReference type="InterPro" id="IPR006315">
    <property type="entry name" value="OM_autotransptr_brl_dom"/>
</dbReference>
<feature type="region of interest" description="Disordered" evidence="1">
    <location>
        <begin position="930"/>
        <end position="955"/>
    </location>
</feature>
<reference evidence="4 5" key="1">
    <citation type="submission" date="2012-03" db="EMBL/GenBank/DDBJ databases">
        <title>The Genome Sequence of Bartonella washoensis 085-0475.</title>
        <authorList>
            <consortium name="The Broad Institute Genome Sequencing Platform"/>
            <consortium name="The Broad Institute Genome Sequencing Center for Infectious Disease"/>
            <person name="Feldgarden M."/>
            <person name="Kirby J."/>
            <person name="Kosoy M."/>
            <person name="Birtles R."/>
            <person name="Probert W.S."/>
            <person name="Chiaraviglio L."/>
            <person name="Young S.K."/>
            <person name="Zeng Q."/>
            <person name="Gargeya S."/>
            <person name="Fitzgerald M."/>
            <person name="Haas B."/>
            <person name="Abouelleil A."/>
            <person name="Alvarado L."/>
            <person name="Arachchi H.M."/>
            <person name="Berlin A."/>
            <person name="Chapman S.B."/>
            <person name="Gearin G."/>
            <person name="Goldberg J."/>
            <person name="Griggs A."/>
            <person name="Gujja S."/>
            <person name="Hansen M."/>
            <person name="Heiman D."/>
            <person name="Howarth C."/>
            <person name="Larimer J."/>
            <person name="Lui A."/>
            <person name="MacDonald P.J.P."/>
            <person name="McCowen C."/>
            <person name="Montmayeur A."/>
            <person name="Murphy C."/>
            <person name="Neiman D."/>
            <person name="Pearson M."/>
            <person name="Priest M."/>
            <person name="Roberts A."/>
            <person name="Saif S."/>
            <person name="Shea T."/>
            <person name="Sisk P."/>
            <person name="Stolte C."/>
            <person name="Sykes S."/>
            <person name="Wortman J."/>
            <person name="Nusbaum C."/>
            <person name="Birren B."/>
        </authorList>
    </citation>
    <scope>NUCLEOTIDE SEQUENCE [LARGE SCALE GENOMIC DNA]</scope>
    <source>
        <strain evidence="4 5">085-0475</strain>
    </source>
</reference>
<name>J1JLS4_9HYPH</name>
<dbReference type="Pfam" id="PF03797">
    <property type="entry name" value="Autotransporter"/>
    <property type="match status" value="1"/>
</dbReference>
<feature type="chain" id="PRO_5003744365" evidence="2">
    <location>
        <begin position="29"/>
        <end position="1287"/>
    </location>
</feature>
<dbReference type="SMART" id="SM00869">
    <property type="entry name" value="Autotransporter"/>
    <property type="match status" value="1"/>
</dbReference>
<dbReference type="Gene3D" id="2.160.20.20">
    <property type="match status" value="2"/>
</dbReference>
<feature type="domain" description="Autotransporter" evidence="3">
    <location>
        <begin position="1019"/>
        <end position="1287"/>
    </location>
</feature>
<dbReference type="InterPro" id="IPR012332">
    <property type="entry name" value="Autotransporter_pectin_lyase_C"/>
</dbReference>
<dbReference type="STRING" id="1094564.MCW_00649"/>
<feature type="compositionally biased region" description="Basic and acidic residues" evidence="1">
    <location>
        <begin position="930"/>
        <end position="940"/>
    </location>
</feature>
<dbReference type="SUPFAM" id="SSF103515">
    <property type="entry name" value="Autotransporter"/>
    <property type="match status" value="1"/>
</dbReference>
<keyword evidence="2" id="KW-0732">Signal</keyword>
<comment type="caution">
    <text evidence="4">The sequence shown here is derived from an EMBL/GenBank/DDBJ whole genome shotgun (WGS) entry which is preliminary data.</text>
</comment>
<feature type="signal peptide" evidence="2">
    <location>
        <begin position="1"/>
        <end position="28"/>
    </location>
</feature>
<feature type="region of interest" description="Disordered" evidence="1">
    <location>
        <begin position="902"/>
        <end position="921"/>
    </location>
</feature>
<dbReference type="PATRIC" id="fig|1094564.3.peg.767"/>
<dbReference type="NCBIfam" id="TIGR01414">
    <property type="entry name" value="autotrans_barl"/>
    <property type="match status" value="2"/>
</dbReference>
<gene>
    <name evidence="4" type="ORF">MCW_00649</name>
</gene>
<dbReference type="OrthoDB" id="7920344at2"/>
<organism evidence="4 5">
    <name type="scientific">Cardidatus Bartonella washoeensis 085-0475</name>
    <dbReference type="NCBI Taxonomy" id="1094564"/>
    <lineage>
        <taxon>Bacteria</taxon>
        <taxon>Pseudomonadati</taxon>
        <taxon>Pseudomonadota</taxon>
        <taxon>Alphaproteobacteria</taxon>
        <taxon>Hyphomicrobiales</taxon>
        <taxon>Bartonellaceae</taxon>
        <taxon>Bartonella</taxon>
    </lineage>
</organism>
<dbReference type="InterPro" id="IPR036709">
    <property type="entry name" value="Autotransporte_beta_dom_sf"/>
</dbReference>
<dbReference type="Pfam" id="PF03212">
    <property type="entry name" value="Pertactin"/>
    <property type="match status" value="2"/>
</dbReference>
<dbReference type="Gene3D" id="2.40.128.130">
    <property type="entry name" value="Autotransporter beta-domain"/>
    <property type="match status" value="1"/>
</dbReference>
<evidence type="ECO:0000256" key="1">
    <source>
        <dbReference type="SAM" id="MobiDB-lite"/>
    </source>
</evidence>
<protein>
    <submittedName>
        <fullName evidence="4">Outer membrane autotransporter barrel domain-containing protein</fullName>
    </submittedName>
</protein>
<sequence>MQRKLRLSFWALMTSSFFVKVANTAALAAPGERPRIPVGLSEQLGEIGENIVRENLTVKDGKVEIVRERKISQGTHIGKYGLQSVEYGGQTEEAKVYGGEQSILGEDSYAYNTEIHGKGETLGQQNVYDGGAAFFTDVMSGGEQNIDTWFGDEGGLAVDTKVFAAGVQNVFSGGKANTVTLEEGALQRVYTGGRVETLTINDKANSLVYPGAIVEGEVKINGSGRLHLYAGIGEHQTKAKEIILNGKETKLYSVATEVNGSSTLIEKLSGQGSVIFTATSIPTVSTENSPYYSLLYIADLSGSIDFNLRVNIAERYGDHLFIEKGAGDHTISVMDSGAEVTNASFHTVDLITDKSGGAHFSLKNHSGEQVEAVDGGAYMYNLKQKDYKGGKIWYLATSEKVSTSLITSSNTVLLITEPLEKEEDIASLKDSIVSSYANDFSFYPDDFIMGQGGEILQSSVLSDDNTVYISDDGGTENPKWSFNNMVEGSGILYVEAGGFSKNTTVGDGGSEIVAEQGISESTIIYAGGKQRVEGGGSALKAEIYGGEQFVFGDGYENGGIVGSSVYNTRIYGQGEIPGQQNIYDDGLAVGTKIMNGGIQVLAKLFPDDDNFAQKSGGLAFNTEVFTGGMQRVFAGGEADTVILHSHAVQEVYAGGSVKNLTIEGKANSWVFPGAMLGGETTVHHSGKLHLYAGDDEEQTTVEHINLEGEKARLYAIASGYEDARTHIQKLGGAGRVIFTSADSDLYYSRLYVDELSGSLHFKFHVSLAEGEGDYLFIQHGSGNHTLTVVDSGIEIADPSLTNLDLIADQSGKANFTLKKFSGAKISTVDGGTYMYGLQQRDGNNENEKIWYLSAVFIDNVSFINGLSRSRNRALRSLSQNQSVSVLSTVTISENPAHEALGSKRNRVLSDHRRSPLAPLSVSLPEDRAVEFSRPDGRHPSSDVQQQPAVSADASSLANQMLVRPSDQDQPSAQLSQELSVSNFLTTPSTDAVLSMSVAPGLVFHNELQTVRTGRGTLDRNKKNTALWTYAIKSKETVVAEHIDFKLEQMGIVLGISGLSELADGEFYIGGFGSYDQAHVTHARGGISGINTYSIGAYATYFDHSGLYLDGVLKYNQYQTNLKAVSTNGLAIEGNYNQWAVGSSFEAGYRFKMAGSVWLQPYAQFTWLQVEGKEIKLSNEMTGDIKPFISLRSAVGLSLGYEFGLGRDTSSLAYITAAWLRENRDNNHTTINQQHQFTTDLSGNAGKLGFGLSSLVSDRLKLYAEAHYVKGRKTKQALQGILGVRYSF</sequence>
<dbReference type="PROSITE" id="PS51208">
    <property type="entry name" value="AUTOTRANSPORTER"/>
    <property type="match status" value="1"/>
</dbReference>
<dbReference type="NCBIfam" id="NF040482">
    <property type="entry name" value="auto_BafA_Cterm"/>
    <property type="match status" value="1"/>
</dbReference>
<dbReference type="SUPFAM" id="SSF51126">
    <property type="entry name" value="Pectin lyase-like"/>
    <property type="match status" value="2"/>
</dbReference>
<dbReference type="RefSeq" id="WP_006925459.1">
    <property type="nucleotide sequence ID" value="NZ_JH725101.1"/>
</dbReference>
<dbReference type="InterPro" id="IPR051551">
    <property type="entry name" value="Autotransporter_adhesion"/>
</dbReference>
<evidence type="ECO:0000313" key="5">
    <source>
        <dbReference type="Proteomes" id="UP000002646"/>
    </source>
</evidence>
<dbReference type="HOGENOM" id="CLU_002318_5_2_5"/>
<accession>J1JLS4</accession>
<proteinExistence type="predicted"/>
<dbReference type="InterPro" id="IPR004899">
    <property type="entry name" value="Pertactin_central"/>
</dbReference>
<dbReference type="PANTHER" id="PTHR35037:SF7">
    <property type="entry name" value="AUTOTRANSPORTER"/>
    <property type="match status" value="1"/>
</dbReference>
<dbReference type="PANTHER" id="PTHR35037">
    <property type="entry name" value="C-TERMINAL REGION OF AIDA-LIKE PROTEIN"/>
    <property type="match status" value="1"/>
</dbReference>
<dbReference type="InterPro" id="IPR011050">
    <property type="entry name" value="Pectin_lyase_fold/virulence"/>
</dbReference>
<dbReference type="Proteomes" id="UP000002646">
    <property type="component" value="Unassembled WGS sequence"/>
</dbReference>
<dbReference type="InterPro" id="IPR005546">
    <property type="entry name" value="Autotransporte_beta"/>
</dbReference>